<evidence type="ECO:0000313" key="1">
    <source>
        <dbReference type="EMBL" id="ESK83285.1"/>
    </source>
</evidence>
<protein>
    <submittedName>
        <fullName evidence="1">Uncharacterized protein</fullName>
    </submittedName>
</protein>
<name>V2WSU7_MONRO</name>
<reference evidence="1 2" key="1">
    <citation type="journal article" date="2014" name="BMC Genomics">
        <title>Genome and secretome analysis of the hemibiotrophic fungal pathogen, Moniliophthora roreri, which causes frosty pod rot disease of cacao: mechanisms of the biotrophic and necrotrophic phases.</title>
        <authorList>
            <person name="Meinhardt L.W."/>
            <person name="Costa G.G.L."/>
            <person name="Thomazella D.P.T."/>
            <person name="Teixeira P.J.P.L."/>
            <person name="Carazzolle M.F."/>
            <person name="Schuster S.C."/>
            <person name="Carlson J.E."/>
            <person name="Guiltinan M.J."/>
            <person name="Mieczkowski P."/>
            <person name="Farmer A."/>
            <person name="Ramaraj T."/>
            <person name="Crozier J."/>
            <person name="Davis R.E."/>
            <person name="Shao J."/>
            <person name="Melnick R.L."/>
            <person name="Pereira G.A.G."/>
            <person name="Bailey B.A."/>
        </authorList>
    </citation>
    <scope>NUCLEOTIDE SEQUENCE [LARGE SCALE GENOMIC DNA]</scope>
    <source>
        <strain evidence="1 2">MCA 2997</strain>
    </source>
</reference>
<accession>V2WSU7</accession>
<sequence length="110" mass="12127">MHFVLRKMQDIFVSLWSWDLVHENCADVASPVMDEEPHIWLWGAGGGGAAEYCFTPPSPSIPHAEAETGNITDGDGESMECLLQLPAYGFGYQAQHRGHQHGPSRYGTNI</sequence>
<organism evidence="1 2">
    <name type="scientific">Moniliophthora roreri (strain MCA 2997)</name>
    <name type="common">Cocoa frosty pod rot fungus</name>
    <name type="synonym">Crinipellis roreri</name>
    <dbReference type="NCBI Taxonomy" id="1381753"/>
    <lineage>
        <taxon>Eukaryota</taxon>
        <taxon>Fungi</taxon>
        <taxon>Dikarya</taxon>
        <taxon>Basidiomycota</taxon>
        <taxon>Agaricomycotina</taxon>
        <taxon>Agaricomycetes</taxon>
        <taxon>Agaricomycetidae</taxon>
        <taxon>Agaricales</taxon>
        <taxon>Marasmiineae</taxon>
        <taxon>Marasmiaceae</taxon>
        <taxon>Moniliophthora</taxon>
    </lineage>
</organism>
<dbReference type="AlphaFoldDB" id="V2WSU7"/>
<dbReference type="HOGENOM" id="CLU_2177057_0_0_1"/>
<dbReference type="Proteomes" id="UP000017559">
    <property type="component" value="Unassembled WGS sequence"/>
</dbReference>
<evidence type="ECO:0000313" key="2">
    <source>
        <dbReference type="Proteomes" id="UP000017559"/>
    </source>
</evidence>
<feature type="non-terminal residue" evidence="1">
    <location>
        <position position="110"/>
    </location>
</feature>
<comment type="caution">
    <text evidence="1">The sequence shown here is derived from an EMBL/GenBank/DDBJ whole genome shotgun (WGS) entry which is preliminary data.</text>
</comment>
<dbReference type="EMBL" id="AWSO01001593">
    <property type="protein sequence ID" value="ESK83285.1"/>
    <property type="molecule type" value="Genomic_DNA"/>
</dbReference>
<dbReference type="KEGG" id="mrr:Moror_15045"/>
<keyword evidence="2" id="KW-1185">Reference proteome</keyword>
<gene>
    <name evidence="1" type="ORF">Moror_15045</name>
</gene>
<proteinExistence type="predicted"/>